<dbReference type="GO" id="GO:0032259">
    <property type="term" value="P:methylation"/>
    <property type="evidence" value="ECO:0007669"/>
    <property type="project" value="UniProtKB-KW"/>
</dbReference>
<dbReference type="PANTHER" id="PTHR46429">
    <property type="entry name" value="23S RRNA (GUANOSINE-2'-O-)-METHYLTRANSFERASE RLMB"/>
    <property type="match status" value="1"/>
</dbReference>
<protein>
    <submittedName>
        <fullName evidence="4">tRNA/rRNA methyltransferase</fullName>
    </submittedName>
</protein>
<keyword evidence="5" id="KW-1185">Reference proteome</keyword>
<evidence type="ECO:0000256" key="2">
    <source>
        <dbReference type="ARBA" id="ARBA00022679"/>
    </source>
</evidence>
<evidence type="ECO:0000259" key="3">
    <source>
        <dbReference type="Pfam" id="PF00588"/>
    </source>
</evidence>
<dbReference type="InterPro" id="IPR029026">
    <property type="entry name" value="tRNA_m1G_MTases_N"/>
</dbReference>
<evidence type="ECO:0000313" key="4">
    <source>
        <dbReference type="EMBL" id="GHE57538.1"/>
    </source>
</evidence>
<organism evidence="4 5">
    <name type="scientific">Roseivirga thermotolerans</name>
    <dbReference type="NCBI Taxonomy" id="1758176"/>
    <lineage>
        <taxon>Bacteria</taxon>
        <taxon>Pseudomonadati</taxon>
        <taxon>Bacteroidota</taxon>
        <taxon>Cytophagia</taxon>
        <taxon>Cytophagales</taxon>
        <taxon>Roseivirgaceae</taxon>
        <taxon>Roseivirga</taxon>
    </lineage>
</organism>
<sequence length="177" mass="19748">MRKISNEELNRPDIETFRELPKHPIVLVLDNLRSMHNVGSAFRTADAFAIEAIYLCGITAQPPHREIHKTALGATDSVEWKYFGSTNEACEDLRKAGYRIAAVEQADQSILLNEFNPLPDEKLALVFGNEVFGVEESIVKSADLCLEIPQFGTKHSINVSVSIGVVLWDILSKVRRA</sequence>
<evidence type="ECO:0000256" key="1">
    <source>
        <dbReference type="ARBA" id="ARBA00022603"/>
    </source>
</evidence>
<dbReference type="PANTHER" id="PTHR46429:SF1">
    <property type="entry name" value="23S RRNA (GUANOSINE-2'-O-)-METHYLTRANSFERASE RLMB"/>
    <property type="match status" value="1"/>
</dbReference>
<keyword evidence="2" id="KW-0808">Transferase</keyword>
<dbReference type="EMBL" id="BNAG01000001">
    <property type="protein sequence ID" value="GHE57538.1"/>
    <property type="molecule type" value="Genomic_DNA"/>
</dbReference>
<dbReference type="SUPFAM" id="SSF75217">
    <property type="entry name" value="alpha/beta knot"/>
    <property type="match status" value="1"/>
</dbReference>
<name>A0ABQ3I4W4_9BACT</name>
<reference evidence="5" key="1">
    <citation type="journal article" date="2019" name="Int. J. Syst. Evol. Microbiol.">
        <title>The Global Catalogue of Microorganisms (GCM) 10K type strain sequencing project: providing services to taxonomists for standard genome sequencing and annotation.</title>
        <authorList>
            <consortium name="The Broad Institute Genomics Platform"/>
            <consortium name="The Broad Institute Genome Sequencing Center for Infectious Disease"/>
            <person name="Wu L."/>
            <person name="Ma J."/>
        </authorList>
    </citation>
    <scope>NUCLEOTIDE SEQUENCE [LARGE SCALE GENOMIC DNA]</scope>
    <source>
        <strain evidence="5">CGMCC 1.15111</strain>
    </source>
</reference>
<feature type="domain" description="tRNA/rRNA methyltransferase SpoU type" evidence="3">
    <location>
        <begin position="25"/>
        <end position="168"/>
    </location>
</feature>
<dbReference type="Pfam" id="PF00588">
    <property type="entry name" value="SpoU_methylase"/>
    <property type="match status" value="1"/>
</dbReference>
<dbReference type="InterPro" id="IPR029028">
    <property type="entry name" value="Alpha/beta_knot_MTases"/>
</dbReference>
<dbReference type="Gene3D" id="3.40.1280.10">
    <property type="match status" value="1"/>
</dbReference>
<dbReference type="InterPro" id="IPR004441">
    <property type="entry name" value="rRNA_MeTrfase_TrmH"/>
</dbReference>
<accession>A0ABQ3I4W4</accession>
<proteinExistence type="predicted"/>
<dbReference type="InterPro" id="IPR001537">
    <property type="entry name" value="SpoU_MeTrfase"/>
</dbReference>
<dbReference type="CDD" id="cd18097">
    <property type="entry name" value="SpoU-like"/>
    <property type="match status" value="1"/>
</dbReference>
<dbReference type="RefSeq" id="WP_189629154.1">
    <property type="nucleotide sequence ID" value="NZ_BNAG01000001.1"/>
</dbReference>
<dbReference type="Proteomes" id="UP000658258">
    <property type="component" value="Unassembled WGS sequence"/>
</dbReference>
<evidence type="ECO:0000313" key="5">
    <source>
        <dbReference type="Proteomes" id="UP000658258"/>
    </source>
</evidence>
<gene>
    <name evidence="4" type="ORF">GCM10011340_10730</name>
</gene>
<keyword evidence="1 4" id="KW-0489">Methyltransferase</keyword>
<comment type="caution">
    <text evidence="4">The sequence shown here is derived from an EMBL/GenBank/DDBJ whole genome shotgun (WGS) entry which is preliminary data.</text>
</comment>
<dbReference type="GO" id="GO:0008168">
    <property type="term" value="F:methyltransferase activity"/>
    <property type="evidence" value="ECO:0007669"/>
    <property type="project" value="UniProtKB-KW"/>
</dbReference>